<dbReference type="EMBL" id="CP123443">
    <property type="protein sequence ID" value="WGK69703.1"/>
    <property type="molecule type" value="Genomic_DNA"/>
</dbReference>
<sequence length="139" mass="15486">MLFSYSGNSVGYHGKIQAFKMPHRPVHQDKSAKLFLWNNYICQIYTNGSLTIKQKSSIICKGDTLEKAICRKKGIAVCSAAYRMMLGAVVRIGILCGPVNGKTAYRKYAVNWETLPADDIAVGGVIFSFIRRELCCLLM</sequence>
<accession>A0ABY8MKH6</accession>
<name>A0ABY8MKH6_9SPIO</name>
<dbReference type="RefSeq" id="WP_326927889.1">
    <property type="nucleotide sequence ID" value="NZ_CP123443.1"/>
</dbReference>
<keyword evidence="2" id="KW-1185">Reference proteome</keyword>
<dbReference type="Proteomes" id="UP001228690">
    <property type="component" value="Chromosome"/>
</dbReference>
<organism evidence="1 2">
    <name type="scientific">Candidatus Haliotispira prima</name>
    <dbReference type="NCBI Taxonomy" id="3034016"/>
    <lineage>
        <taxon>Bacteria</taxon>
        <taxon>Pseudomonadati</taxon>
        <taxon>Spirochaetota</taxon>
        <taxon>Spirochaetia</taxon>
        <taxon>Spirochaetales</taxon>
        <taxon>Spirochaetaceae</taxon>
        <taxon>Candidatus Haliotispira</taxon>
    </lineage>
</organism>
<gene>
    <name evidence="1" type="ORF">P0082_02240</name>
</gene>
<evidence type="ECO:0000313" key="1">
    <source>
        <dbReference type="EMBL" id="WGK69703.1"/>
    </source>
</evidence>
<proteinExistence type="predicted"/>
<protein>
    <submittedName>
        <fullName evidence="1">Uncharacterized protein</fullName>
    </submittedName>
</protein>
<reference evidence="1 2" key="1">
    <citation type="submission" date="2023-04" db="EMBL/GenBank/DDBJ databases">
        <title>Spirochaete genome identified in red abalone sample constitutes a novel genus.</title>
        <authorList>
            <person name="Sharma S.P."/>
            <person name="Purcell C.M."/>
            <person name="Hyde J.R."/>
            <person name="Severin A.J."/>
        </authorList>
    </citation>
    <scope>NUCLEOTIDE SEQUENCE [LARGE SCALE GENOMIC DNA]</scope>
    <source>
        <strain evidence="1 2">SP-2023</strain>
    </source>
</reference>
<evidence type="ECO:0000313" key="2">
    <source>
        <dbReference type="Proteomes" id="UP001228690"/>
    </source>
</evidence>